<dbReference type="EMBL" id="CM003149">
    <property type="protein sequence ID" value="KIS68055.1"/>
    <property type="molecule type" value="Genomic_DNA"/>
</dbReference>
<feature type="compositionally biased region" description="Acidic residues" evidence="1">
    <location>
        <begin position="356"/>
        <end position="367"/>
    </location>
</feature>
<proteinExistence type="predicted"/>
<protein>
    <submittedName>
        <fullName evidence="2">Uncharacterized protein</fullName>
    </submittedName>
</protein>
<name>A0A0D1DZZ9_MYCMD</name>
<dbReference type="GeneID" id="23564044"/>
<evidence type="ECO:0000313" key="3">
    <source>
        <dbReference type="Proteomes" id="UP000000561"/>
    </source>
</evidence>
<feature type="compositionally biased region" description="Low complexity" evidence="1">
    <location>
        <begin position="381"/>
        <end position="391"/>
    </location>
</feature>
<dbReference type="OMA" id="DACTAFY"/>
<keyword evidence="3" id="KW-1185">Reference proteome</keyword>
<feature type="region of interest" description="Disordered" evidence="1">
    <location>
        <begin position="381"/>
        <end position="497"/>
    </location>
</feature>
<feature type="compositionally biased region" description="Basic and acidic residues" evidence="1">
    <location>
        <begin position="445"/>
        <end position="469"/>
    </location>
</feature>
<evidence type="ECO:0000313" key="2">
    <source>
        <dbReference type="EMBL" id="KIS68055.1"/>
    </source>
</evidence>
<sequence length="497" mass="54329">MVEGNVGDVNLVEWSHELDRCLLRFAFRPLCASVEKEQSAHFLYKLAYSPLRKEVGLLLLDSDACTAFYEGISLRTLERRTRIHQPQEDVATSTDDAARLAHLIDAIHHALDPTSALDTALKISIGIESNRFSSSLSISVKSKSDDIRRELKTSFDLDPLDHAALATLLSTHFVRPLLALAAVLSHSATQHQLDSIHQHVNLELHPHLFSDSLELLRRSALANAGLPIGSLQLLSTHAHAHNAKPAIPTPSSSMMNVSASVESDDDRDTEMLFFGPPGLQSPHLWPSSRNGMHKNLDGQQQPASPGLSQELNSDEGDRTLTAPRASASRAHTTNSEHALSPPRLQPQRQSPAAAVNEDDDSDTSEEQESLLVFGAVQRDSSWSSSSLQQQQPSPPISKAEQDQLGTTRGIFDPNLADSQTKPEITPPPASLAPSCSQTSPSRNKALREEQQRRREQIARIKRGQGDNHDGASAYPLSSFSSHPGSRPSAATRKRARF</sequence>
<dbReference type="VEuPathDB" id="FungiDB:UMAG_03638"/>
<dbReference type="Proteomes" id="UP000000561">
    <property type="component" value="Chromosome 10"/>
</dbReference>
<reference evidence="2 3" key="1">
    <citation type="journal article" date="2006" name="Nature">
        <title>Insights from the genome of the biotrophic fungal plant pathogen Ustilago maydis.</title>
        <authorList>
            <person name="Kamper J."/>
            <person name="Kahmann R."/>
            <person name="Bolker M."/>
            <person name="Ma L.J."/>
            <person name="Brefort T."/>
            <person name="Saville B.J."/>
            <person name="Banuett F."/>
            <person name="Kronstad J.W."/>
            <person name="Gold S.E."/>
            <person name="Muller O."/>
            <person name="Perlin M.H."/>
            <person name="Wosten H.A."/>
            <person name="de Vries R."/>
            <person name="Ruiz-Herrera J."/>
            <person name="Reynaga-Pena C.G."/>
            <person name="Snetselaar K."/>
            <person name="McCann M."/>
            <person name="Perez-Martin J."/>
            <person name="Feldbrugge M."/>
            <person name="Basse C.W."/>
            <person name="Steinberg G."/>
            <person name="Ibeas J.I."/>
            <person name="Holloman W."/>
            <person name="Guzman P."/>
            <person name="Farman M."/>
            <person name="Stajich J.E."/>
            <person name="Sentandreu R."/>
            <person name="Gonzalez-Prieto J.M."/>
            <person name="Kennell J.C."/>
            <person name="Molina L."/>
            <person name="Schirawski J."/>
            <person name="Mendoza-Mendoza A."/>
            <person name="Greilinger D."/>
            <person name="Munch K."/>
            <person name="Rossel N."/>
            <person name="Scherer M."/>
            <person name="Vranes M."/>
            <person name="Ladendorf O."/>
            <person name="Vincon V."/>
            <person name="Fuchs U."/>
            <person name="Sandrock B."/>
            <person name="Meng S."/>
            <person name="Ho E.C."/>
            <person name="Cahill M.J."/>
            <person name="Boyce K.J."/>
            <person name="Klose J."/>
            <person name="Klosterman S.J."/>
            <person name="Deelstra H.J."/>
            <person name="Ortiz-Castellanos L."/>
            <person name="Li W."/>
            <person name="Sanchez-Alonso P."/>
            <person name="Schreier P.H."/>
            <person name="Hauser-Hahn I."/>
            <person name="Vaupel M."/>
            <person name="Koopmann E."/>
            <person name="Friedrich G."/>
            <person name="Voss H."/>
            <person name="Schluter T."/>
            <person name="Margolis J."/>
            <person name="Platt D."/>
            <person name="Swimmer C."/>
            <person name="Gnirke A."/>
            <person name="Chen F."/>
            <person name="Vysotskaia V."/>
            <person name="Mannhaupt G."/>
            <person name="Guldener U."/>
            <person name="Munsterkotter M."/>
            <person name="Haase D."/>
            <person name="Oesterheld M."/>
            <person name="Mewes H.W."/>
            <person name="Mauceli E.W."/>
            <person name="DeCaprio D."/>
            <person name="Wade C.M."/>
            <person name="Butler J."/>
            <person name="Young S."/>
            <person name="Jaffe D.B."/>
            <person name="Calvo S."/>
            <person name="Nusbaum C."/>
            <person name="Galagan J."/>
            <person name="Birren B.W."/>
        </authorList>
    </citation>
    <scope>NUCLEOTIDE SEQUENCE [LARGE SCALE GENOMIC DNA]</scope>
    <source>
        <strain evidence="3">DSM 14603 / FGSC 9021 / UM521</strain>
    </source>
</reference>
<gene>
    <name evidence="2" type="ORF">UMAG_03638</name>
</gene>
<feature type="compositionally biased region" description="Polar residues" evidence="1">
    <location>
        <begin position="433"/>
        <end position="442"/>
    </location>
</feature>
<dbReference type="AlphaFoldDB" id="A0A0D1DZZ9"/>
<feature type="compositionally biased region" description="Polar residues" evidence="1">
    <location>
        <begin position="249"/>
        <end position="261"/>
    </location>
</feature>
<dbReference type="OrthoDB" id="2556457at2759"/>
<dbReference type="eggNOG" id="ENOG502TDGQ">
    <property type="taxonomic scope" value="Eukaryota"/>
</dbReference>
<evidence type="ECO:0000256" key="1">
    <source>
        <dbReference type="SAM" id="MobiDB-lite"/>
    </source>
</evidence>
<dbReference type="RefSeq" id="XP_011390128.1">
    <property type="nucleotide sequence ID" value="XM_011391826.1"/>
</dbReference>
<organism evidence="2 3">
    <name type="scientific">Mycosarcoma maydis</name>
    <name type="common">Corn smut fungus</name>
    <name type="synonym">Ustilago maydis</name>
    <dbReference type="NCBI Taxonomy" id="5270"/>
    <lineage>
        <taxon>Eukaryota</taxon>
        <taxon>Fungi</taxon>
        <taxon>Dikarya</taxon>
        <taxon>Basidiomycota</taxon>
        <taxon>Ustilaginomycotina</taxon>
        <taxon>Ustilaginomycetes</taxon>
        <taxon>Ustilaginales</taxon>
        <taxon>Ustilaginaceae</taxon>
        <taxon>Mycosarcoma</taxon>
    </lineage>
</organism>
<accession>A0A0D1DZZ9</accession>
<dbReference type="InParanoid" id="A0A0D1DZZ9"/>
<feature type="compositionally biased region" description="Low complexity" evidence="1">
    <location>
        <begin position="475"/>
        <end position="488"/>
    </location>
</feature>
<feature type="compositionally biased region" description="Low complexity" evidence="1">
    <location>
        <begin position="338"/>
        <end position="354"/>
    </location>
</feature>
<feature type="region of interest" description="Disordered" evidence="1">
    <location>
        <begin position="242"/>
        <end position="367"/>
    </location>
</feature>
<feature type="compositionally biased region" description="Polar residues" evidence="1">
    <location>
        <begin position="297"/>
        <end position="311"/>
    </location>
</feature>
<dbReference type="KEGG" id="uma:UMAG_03638"/>